<feature type="disulfide bond" evidence="2">
    <location>
        <begin position="49"/>
        <end position="85"/>
    </location>
</feature>
<comment type="similarity">
    <text evidence="1">Belongs to the arthropod CHH/MIH/GIH/VIH hormone family.</text>
</comment>
<reference evidence="4" key="1">
    <citation type="submission" date="2017-09" db="EMBL/GenBank/DDBJ databases">
        <title>Identification and Characterization of a CHH-like Gene Specifically Expressed in Spermatophore Sac of Tiger Shrimp, Penaeus Monodon.</title>
        <authorList>
            <person name="Wu M."/>
        </authorList>
    </citation>
    <scope>NUCLEOTIDE SEQUENCE</scope>
</reference>
<feature type="signal peptide" evidence="3">
    <location>
        <begin position="1"/>
        <end position="22"/>
    </location>
</feature>
<feature type="disulfide bond" evidence="2">
    <location>
        <begin position="68"/>
        <end position="94"/>
    </location>
</feature>
<keyword evidence="2" id="KW-1015">Disulfide bond</keyword>
<dbReference type="EMBL" id="MF974242">
    <property type="protein sequence ID" value="ATQ64223.1"/>
    <property type="molecule type" value="Genomic_DNA"/>
</dbReference>
<feature type="chain" id="PRO_5013743148" evidence="3">
    <location>
        <begin position="23"/>
        <end position="117"/>
    </location>
</feature>
<dbReference type="AlphaFoldDB" id="A0A2D2CNE2"/>
<evidence type="ECO:0000256" key="1">
    <source>
        <dbReference type="ARBA" id="ARBA00005447"/>
    </source>
</evidence>
<dbReference type="PANTHER" id="PTHR35981">
    <property type="entry name" value="ION TRANSPORT PEPTIDE, ISOFORM C"/>
    <property type="match status" value="1"/>
</dbReference>
<dbReference type="OrthoDB" id="6385866at2759"/>
<evidence type="ECO:0000313" key="4">
    <source>
        <dbReference type="EMBL" id="ATQ64223.1"/>
    </source>
</evidence>
<proteinExistence type="inferred from homology"/>
<dbReference type="SUPFAM" id="SSF81778">
    <property type="entry name" value="Crustacean CHH/MIH/GIH neurohormone"/>
    <property type="match status" value="1"/>
</dbReference>
<keyword evidence="3" id="KW-0732">Signal</keyword>
<dbReference type="GO" id="GO:0007623">
    <property type="term" value="P:circadian rhythm"/>
    <property type="evidence" value="ECO:0007669"/>
    <property type="project" value="TreeGrafter"/>
</dbReference>
<dbReference type="Pfam" id="PF01147">
    <property type="entry name" value="Crust_neurohorm"/>
    <property type="match status" value="1"/>
</dbReference>
<dbReference type="Gene3D" id="1.10.2010.10">
    <property type="entry name" value="Crustacean CHH/MIH/GIH neurohormone"/>
    <property type="match status" value="1"/>
</dbReference>
<dbReference type="InterPro" id="IPR031098">
    <property type="entry name" value="Crust_neurohorm"/>
</dbReference>
<dbReference type="InterPro" id="IPR035957">
    <property type="entry name" value="Crust_neurohorm_sf"/>
</dbReference>
<name>A0A2D2CNE2_PENMO</name>
<sequence>MIAFRMMILATVVALLMTQAHARRSSFAPNSVFGRQDSLDEREAYPAECQGSFDVAALTAVNDICVQCENVTRDHSTLANCRSNCFTSATFANCLELLHLPESEKETYQGHVRLLGK</sequence>
<protein>
    <submittedName>
        <fullName evidence="4">Hyperglycemic hormone 1-like protein</fullName>
    </submittedName>
</protein>
<organism evidence="4">
    <name type="scientific">Penaeus monodon</name>
    <name type="common">Giant tiger prawn</name>
    <dbReference type="NCBI Taxonomy" id="6687"/>
    <lineage>
        <taxon>Eukaryota</taxon>
        <taxon>Metazoa</taxon>
        <taxon>Ecdysozoa</taxon>
        <taxon>Arthropoda</taxon>
        <taxon>Crustacea</taxon>
        <taxon>Multicrustacea</taxon>
        <taxon>Malacostraca</taxon>
        <taxon>Eumalacostraca</taxon>
        <taxon>Eucarida</taxon>
        <taxon>Decapoda</taxon>
        <taxon>Dendrobranchiata</taxon>
        <taxon>Penaeoidea</taxon>
        <taxon>Penaeidae</taxon>
        <taxon>Penaeus</taxon>
    </lineage>
</organism>
<feature type="disulfide bond" evidence="2">
    <location>
        <begin position="65"/>
        <end position="81"/>
    </location>
</feature>
<accession>A0A2D2CNE2</accession>
<evidence type="ECO:0000256" key="3">
    <source>
        <dbReference type="SAM" id="SignalP"/>
    </source>
</evidence>
<evidence type="ECO:0000256" key="2">
    <source>
        <dbReference type="PIRSR" id="PIRSR631098-51"/>
    </source>
</evidence>
<dbReference type="PANTHER" id="PTHR35981:SF2">
    <property type="entry name" value="ION TRANSPORT PEPTIDE, ISOFORM C"/>
    <property type="match status" value="1"/>
</dbReference>